<dbReference type="OrthoDB" id="10003767at2759"/>
<evidence type="ECO:0000313" key="3">
    <source>
        <dbReference type="EMBL" id="KAB8079004.1"/>
    </source>
</evidence>
<dbReference type="SUPFAM" id="SSF56112">
    <property type="entry name" value="Protein kinase-like (PK-like)"/>
    <property type="match status" value="1"/>
</dbReference>
<dbReference type="AlphaFoldDB" id="A0A5N5XHH8"/>
<protein>
    <recommendedName>
        <fullName evidence="2">Aminoglycoside phosphotransferase domain-containing protein</fullName>
    </recommendedName>
</protein>
<dbReference type="Pfam" id="PF01636">
    <property type="entry name" value="APH"/>
    <property type="match status" value="1"/>
</dbReference>
<dbReference type="InterPro" id="IPR002575">
    <property type="entry name" value="Aminoglycoside_PTrfase"/>
</dbReference>
<sequence length="493" mass="56154">MTSTSLDEHFDEEDAAEHTSSGSPERDEYELFSPVMASIRRDRLPKYASTIRENIHHSNKEKRLHVIELESPIYGSYHVLYPMTFNDGVIWLLKVPANGTPDRFQDSDARALRSEALTMRALRRETTIPLPEVFAYSDTCNNDLNCPFILMNHVNGKSLYKVWYDRTSPKEVVQARRARCLRDLAAAMVQLEKFSFGQGGSLAFDDCGLLTRIGPLRLVNTAAMRERLRTDDSDESTTYLELQPLSETKDYYTALLSHRRDRSSGLEKGALKLLRMFIDWIPQLSDGREPFVLSHPDLDMQNVLVSEDGMLQAIIDWDGVSAVPRSIGNERYPSWLTRDWDPATYSWNGDMEWGQCTWEDSPDTLKLYRSIYAGFIGSHQSESAATGNHLTTNSLIFEKLLIAVNDPPRTVQILDKIFRTIAEILEKDMLPLSNMSHDGGNSRQEEMGNHDNKLEDFDFYSVSCALDDGRLSEDHIKLLKLGFDALLQHSSKL</sequence>
<dbReference type="EMBL" id="ML732153">
    <property type="protein sequence ID" value="KAB8079004.1"/>
    <property type="molecule type" value="Genomic_DNA"/>
</dbReference>
<reference evidence="3 4" key="1">
    <citation type="submission" date="2019-04" db="EMBL/GenBank/DDBJ databases">
        <title>Friends and foes A comparative genomics study of 23 Aspergillus species from section Flavi.</title>
        <authorList>
            <consortium name="DOE Joint Genome Institute"/>
            <person name="Kjaerbolling I."/>
            <person name="Vesth T."/>
            <person name="Frisvad J.C."/>
            <person name="Nybo J.L."/>
            <person name="Theobald S."/>
            <person name="Kildgaard S."/>
            <person name="Isbrandt T."/>
            <person name="Kuo A."/>
            <person name="Sato A."/>
            <person name="Lyhne E.K."/>
            <person name="Kogle M.E."/>
            <person name="Wiebenga A."/>
            <person name="Kun R.S."/>
            <person name="Lubbers R.J."/>
            <person name="Makela M.R."/>
            <person name="Barry K."/>
            <person name="Chovatia M."/>
            <person name="Clum A."/>
            <person name="Daum C."/>
            <person name="Haridas S."/>
            <person name="He G."/>
            <person name="LaButti K."/>
            <person name="Lipzen A."/>
            <person name="Mondo S."/>
            <person name="Riley R."/>
            <person name="Salamov A."/>
            <person name="Simmons B.A."/>
            <person name="Magnuson J.K."/>
            <person name="Henrissat B."/>
            <person name="Mortensen U.H."/>
            <person name="Larsen T.O."/>
            <person name="Devries R.P."/>
            <person name="Grigoriev I.V."/>
            <person name="Machida M."/>
            <person name="Baker S.E."/>
            <person name="Andersen M.R."/>
        </authorList>
    </citation>
    <scope>NUCLEOTIDE SEQUENCE [LARGE SCALE GENOMIC DNA]</scope>
    <source>
        <strain evidence="3 4">CBS 151.66</strain>
    </source>
</reference>
<feature type="region of interest" description="Disordered" evidence="1">
    <location>
        <begin position="1"/>
        <end position="28"/>
    </location>
</feature>
<organism evidence="3 4">
    <name type="scientific">Aspergillus leporis</name>
    <dbReference type="NCBI Taxonomy" id="41062"/>
    <lineage>
        <taxon>Eukaryota</taxon>
        <taxon>Fungi</taxon>
        <taxon>Dikarya</taxon>
        <taxon>Ascomycota</taxon>
        <taxon>Pezizomycotina</taxon>
        <taxon>Eurotiomycetes</taxon>
        <taxon>Eurotiomycetidae</taxon>
        <taxon>Eurotiales</taxon>
        <taxon>Aspergillaceae</taxon>
        <taxon>Aspergillus</taxon>
        <taxon>Aspergillus subgen. Circumdati</taxon>
    </lineage>
</organism>
<dbReference type="Gene3D" id="3.90.1200.10">
    <property type="match status" value="1"/>
</dbReference>
<name>A0A5N5XHH8_9EURO</name>
<dbReference type="InterPro" id="IPR011009">
    <property type="entry name" value="Kinase-like_dom_sf"/>
</dbReference>
<accession>A0A5N5XHH8</accession>
<dbReference type="Proteomes" id="UP000326565">
    <property type="component" value="Unassembled WGS sequence"/>
</dbReference>
<evidence type="ECO:0000256" key="1">
    <source>
        <dbReference type="SAM" id="MobiDB-lite"/>
    </source>
</evidence>
<dbReference type="PANTHER" id="PTHR21310:SF51">
    <property type="entry name" value="AMINOGLYCOSIDE PHOSPHOTRANSFERASE DOMAIN-CONTAINING PROTEIN"/>
    <property type="match status" value="1"/>
</dbReference>
<dbReference type="PANTHER" id="PTHR21310">
    <property type="entry name" value="AMINOGLYCOSIDE PHOSPHOTRANSFERASE-RELATED-RELATED"/>
    <property type="match status" value="1"/>
</dbReference>
<evidence type="ECO:0000259" key="2">
    <source>
        <dbReference type="Pfam" id="PF01636"/>
    </source>
</evidence>
<keyword evidence="4" id="KW-1185">Reference proteome</keyword>
<evidence type="ECO:0000313" key="4">
    <source>
        <dbReference type="Proteomes" id="UP000326565"/>
    </source>
</evidence>
<gene>
    <name evidence="3" type="ORF">BDV29DRAFT_152137</name>
</gene>
<dbReference type="InterPro" id="IPR051678">
    <property type="entry name" value="AGP_Transferase"/>
</dbReference>
<proteinExistence type="predicted"/>
<feature type="domain" description="Aminoglycoside phosphotransferase" evidence="2">
    <location>
        <begin position="108"/>
        <end position="320"/>
    </location>
</feature>